<comment type="caution">
    <text evidence="2">The sequence shown here is derived from an EMBL/GenBank/DDBJ whole genome shotgun (WGS) entry which is preliminary data.</text>
</comment>
<keyword evidence="1" id="KW-0472">Membrane</keyword>
<dbReference type="EMBL" id="JANPWB010000013">
    <property type="protein sequence ID" value="KAJ1110322.1"/>
    <property type="molecule type" value="Genomic_DNA"/>
</dbReference>
<keyword evidence="1" id="KW-1133">Transmembrane helix</keyword>
<keyword evidence="3" id="KW-1185">Reference proteome</keyword>
<protein>
    <submittedName>
        <fullName evidence="2">Uncharacterized protein</fullName>
    </submittedName>
</protein>
<evidence type="ECO:0000313" key="2">
    <source>
        <dbReference type="EMBL" id="KAJ1110322.1"/>
    </source>
</evidence>
<accession>A0AAV7N2V6</accession>
<dbReference type="AlphaFoldDB" id="A0AAV7N2V6"/>
<name>A0AAV7N2V6_PLEWA</name>
<evidence type="ECO:0000256" key="1">
    <source>
        <dbReference type="SAM" id="Phobius"/>
    </source>
</evidence>
<dbReference type="Proteomes" id="UP001066276">
    <property type="component" value="Chromosome 9"/>
</dbReference>
<proteinExistence type="predicted"/>
<evidence type="ECO:0000313" key="3">
    <source>
        <dbReference type="Proteomes" id="UP001066276"/>
    </source>
</evidence>
<organism evidence="2 3">
    <name type="scientific">Pleurodeles waltl</name>
    <name type="common">Iberian ribbed newt</name>
    <dbReference type="NCBI Taxonomy" id="8319"/>
    <lineage>
        <taxon>Eukaryota</taxon>
        <taxon>Metazoa</taxon>
        <taxon>Chordata</taxon>
        <taxon>Craniata</taxon>
        <taxon>Vertebrata</taxon>
        <taxon>Euteleostomi</taxon>
        <taxon>Amphibia</taxon>
        <taxon>Batrachia</taxon>
        <taxon>Caudata</taxon>
        <taxon>Salamandroidea</taxon>
        <taxon>Salamandridae</taxon>
        <taxon>Pleurodelinae</taxon>
        <taxon>Pleurodeles</taxon>
    </lineage>
</organism>
<sequence length="68" mass="7922">MKTVCGSAIFTDEDDLWPNYIFDHSHRFEAQTDLRKTAKEKGNFNLYLLLKFEVVAAAIELHMIMTRS</sequence>
<feature type="transmembrane region" description="Helical" evidence="1">
    <location>
        <begin position="44"/>
        <end position="65"/>
    </location>
</feature>
<reference evidence="2" key="1">
    <citation type="journal article" date="2022" name="bioRxiv">
        <title>Sequencing and chromosome-scale assembly of the giantPleurodeles waltlgenome.</title>
        <authorList>
            <person name="Brown T."/>
            <person name="Elewa A."/>
            <person name="Iarovenko S."/>
            <person name="Subramanian E."/>
            <person name="Araus A.J."/>
            <person name="Petzold A."/>
            <person name="Susuki M."/>
            <person name="Suzuki K.-i.T."/>
            <person name="Hayashi T."/>
            <person name="Toyoda A."/>
            <person name="Oliveira C."/>
            <person name="Osipova E."/>
            <person name="Leigh N.D."/>
            <person name="Simon A."/>
            <person name="Yun M.H."/>
        </authorList>
    </citation>
    <scope>NUCLEOTIDE SEQUENCE</scope>
    <source>
        <strain evidence="2">20211129_DDA</strain>
        <tissue evidence="2">Liver</tissue>
    </source>
</reference>
<gene>
    <name evidence="2" type="ORF">NDU88_007675</name>
</gene>
<keyword evidence="1" id="KW-0812">Transmembrane</keyword>